<dbReference type="NCBIfam" id="NF033516">
    <property type="entry name" value="transpos_IS3"/>
    <property type="match status" value="1"/>
</dbReference>
<dbReference type="InterPro" id="IPR050900">
    <property type="entry name" value="Transposase_IS3/IS150/IS904"/>
</dbReference>
<evidence type="ECO:0000259" key="1">
    <source>
        <dbReference type="PROSITE" id="PS50994"/>
    </source>
</evidence>
<reference evidence="2 3" key="1">
    <citation type="journal article" date="2015" name="Genome Announc.">
        <title>Complete Genome Sequence of Pseudoxanthomonas suwonensis Strain J1, a Cellulose-Degrading Bacterium Isolated from Leaf- and Wood-Enriched Soil.</title>
        <authorList>
            <person name="Hou L."/>
            <person name="Jiang J."/>
            <person name="Xu Z."/>
            <person name="Zhou Y."/>
            <person name="Leung F.C."/>
        </authorList>
    </citation>
    <scope>NUCLEOTIDE SEQUENCE [LARGE SCALE GENOMIC DNA]</scope>
    <source>
        <strain evidence="2 3">J1</strain>
    </source>
</reference>
<sequence length="265" mass="30381">MCRLYGVSAAGYYAWVRRPASARAIEDAALVEKIRQVHGASRETYGSPRVHAALRRQGEQVGRRRVERLMREEGVRACSARLYRRRSGLTRFLDSVPSRAHDVPSSRPDQVCVGDVTYLKVGGQWRYLATVMDRYSRRLLGWSLGAERTAALTRRALAAALRTRAPACDTLFHSDRGIEFMASDFRRRLGSAGLVQSVNRPRRMNDNAHMESWNKSMKSEMYHRGSFDSDRSLRMAISDYIRFYNHQRLHSALGYRSPVEFEQCC</sequence>
<gene>
    <name evidence="2" type="ORF">WQ53_06425</name>
</gene>
<evidence type="ECO:0000313" key="3">
    <source>
        <dbReference type="Proteomes" id="UP000033067"/>
    </source>
</evidence>
<dbReference type="InterPro" id="IPR012337">
    <property type="entry name" value="RNaseH-like_sf"/>
</dbReference>
<dbReference type="PANTHER" id="PTHR46889:SF4">
    <property type="entry name" value="TRANSPOSASE INSO FOR INSERTION SEQUENCE ELEMENT IS911B-RELATED"/>
    <property type="match status" value="1"/>
</dbReference>
<dbReference type="Pfam" id="PF00665">
    <property type="entry name" value="rve"/>
    <property type="match status" value="1"/>
</dbReference>
<dbReference type="AlphaFoldDB" id="A0A0E3Z139"/>
<dbReference type="InterPro" id="IPR036397">
    <property type="entry name" value="RNaseH_sf"/>
</dbReference>
<dbReference type="KEGG" id="psuw:WQ53_06425"/>
<dbReference type="Gene3D" id="3.30.420.10">
    <property type="entry name" value="Ribonuclease H-like superfamily/Ribonuclease H"/>
    <property type="match status" value="1"/>
</dbReference>
<dbReference type="GO" id="GO:0003676">
    <property type="term" value="F:nucleic acid binding"/>
    <property type="evidence" value="ECO:0007669"/>
    <property type="project" value="InterPro"/>
</dbReference>
<dbReference type="Pfam" id="PF13333">
    <property type="entry name" value="rve_2"/>
    <property type="match status" value="1"/>
</dbReference>
<dbReference type="Pfam" id="PF13276">
    <property type="entry name" value="HTH_21"/>
    <property type="match status" value="1"/>
</dbReference>
<keyword evidence="3" id="KW-1185">Reference proteome</keyword>
<evidence type="ECO:0000313" key="2">
    <source>
        <dbReference type="EMBL" id="AKC86454.1"/>
    </source>
</evidence>
<feature type="domain" description="Integrase catalytic" evidence="1">
    <location>
        <begin position="104"/>
        <end position="265"/>
    </location>
</feature>
<dbReference type="PROSITE" id="PS50994">
    <property type="entry name" value="INTEGRASE"/>
    <property type="match status" value="1"/>
</dbReference>
<dbReference type="InterPro" id="IPR001584">
    <property type="entry name" value="Integrase_cat-core"/>
</dbReference>
<dbReference type="PATRIC" id="fig|314722.6.peg.1369"/>
<dbReference type="SUPFAM" id="SSF53098">
    <property type="entry name" value="Ribonuclease H-like"/>
    <property type="match status" value="1"/>
</dbReference>
<accession>A0A0E3Z139</accession>
<dbReference type="GO" id="GO:0015074">
    <property type="term" value="P:DNA integration"/>
    <property type="evidence" value="ECO:0007669"/>
    <property type="project" value="InterPro"/>
</dbReference>
<protein>
    <submittedName>
        <fullName evidence="2">Integrase</fullName>
    </submittedName>
</protein>
<proteinExistence type="predicted"/>
<name>A0A0E3Z139_9GAMM</name>
<organism evidence="2 3">
    <name type="scientific">Pseudoxanthomonas suwonensis</name>
    <dbReference type="NCBI Taxonomy" id="314722"/>
    <lineage>
        <taxon>Bacteria</taxon>
        <taxon>Pseudomonadati</taxon>
        <taxon>Pseudomonadota</taxon>
        <taxon>Gammaproteobacteria</taxon>
        <taxon>Lysobacterales</taxon>
        <taxon>Lysobacteraceae</taxon>
        <taxon>Pseudoxanthomonas</taxon>
    </lineage>
</organism>
<dbReference type="PANTHER" id="PTHR46889">
    <property type="entry name" value="TRANSPOSASE INSF FOR INSERTION SEQUENCE IS3B-RELATED"/>
    <property type="match status" value="1"/>
</dbReference>
<dbReference type="InterPro" id="IPR048020">
    <property type="entry name" value="Transpos_IS3"/>
</dbReference>
<dbReference type="Proteomes" id="UP000033067">
    <property type="component" value="Chromosome"/>
</dbReference>
<dbReference type="EMBL" id="CP011144">
    <property type="protein sequence ID" value="AKC86454.1"/>
    <property type="molecule type" value="Genomic_DNA"/>
</dbReference>
<dbReference type="InterPro" id="IPR025948">
    <property type="entry name" value="HTH-like_dom"/>
</dbReference>